<feature type="region of interest" description="Disordered" evidence="1">
    <location>
        <begin position="366"/>
        <end position="424"/>
    </location>
</feature>
<accession>A0ABD3PC39</accession>
<keyword evidence="3" id="KW-1185">Reference proteome</keyword>
<dbReference type="EMBL" id="JABMIG020000230">
    <property type="protein sequence ID" value="KAL3784711.1"/>
    <property type="molecule type" value="Genomic_DNA"/>
</dbReference>
<sequence>MSPFRLVAVLYCIHLEQHQPEQRGLFSTTCDLLRQRCYFPYHTSPTRNPERPSLRFMMFTSTSPTRSIITSANNQAALSFLKKRANLVRAAGAASPSDEPKRYSSGAAVTVIAAASVIAVSVSSSSISTKNESKEDRPAKLEVYLMDRIAKKPYLNSPSLRLQKLTSSPSASLHSRRHYSKEDVKSGALELDTKSTRPKGVPTRLRILTIDVPQFKDEAIKDGICQLPSQIFDTDGPLFKDGVARPKRIDPQLNNKLSDRSKTRRELREARRPIEQKSLAQMLYYCYGSSDPRRNLKKKSVQQSSTQSKVRGQSNPKATRKNQQHDIDPLIGVEVLEASIMNLNPNNIRRTYTSKTAYKYDPGKYAMSNASRDGEDNDTADADETGNSQAATDTGIADVEEATEVQAKNDGEDYDEKDELKNSTEIGDVRTAPWNQYAWLEELHSRIHGLVPFSPPMQRSSLLPHNVFGRAYQQTVPSSISYFCWLFPWWPLVWGSTVRSVEGIDGEGECSLYDNVSSPERGFSFKTGSSSTHGNLNRASNKPHAVIADGAAMQRVPGSLRYLTRICREAKVPLYILNDPRSWASSNVNHYSTLDDALVDLRRMVTDNIVRNALEMREGNAFERGRAVGRWEKEVEWLARDAGRKTRQAWIDAKQRWNREKMEDWSALDEESLRTKLMERKVLNLENEVICSEGLTNLCKSCMKQKANDLPSSSKE</sequence>
<feature type="compositionally biased region" description="Low complexity" evidence="1">
    <location>
        <begin position="301"/>
        <end position="310"/>
    </location>
</feature>
<dbReference type="Proteomes" id="UP001516023">
    <property type="component" value="Unassembled WGS sequence"/>
</dbReference>
<feature type="region of interest" description="Disordered" evidence="1">
    <location>
        <begin position="166"/>
        <end position="197"/>
    </location>
</feature>
<gene>
    <name evidence="2" type="ORF">HJC23_007720</name>
</gene>
<feature type="compositionally biased region" description="Acidic residues" evidence="1">
    <location>
        <begin position="375"/>
        <end position="384"/>
    </location>
</feature>
<evidence type="ECO:0000256" key="1">
    <source>
        <dbReference type="SAM" id="MobiDB-lite"/>
    </source>
</evidence>
<reference evidence="2 3" key="1">
    <citation type="journal article" date="2020" name="G3 (Bethesda)">
        <title>Improved Reference Genome for Cyclotella cryptica CCMP332, a Model for Cell Wall Morphogenesis, Salinity Adaptation, and Lipid Production in Diatoms (Bacillariophyta).</title>
        <authorList>
            <person name="Roberts W.R."/>
            <person name="Downey K.M."/>
            <person name="Ruck E.C."/>
            <person name="Traller J.C."/>
            <person name="Alverson A.J."/>
        </authorList>
    </citation>
    <scope>NUCLEOTIDE SEQUENCE [LARGE SCALE GENOMIC DNA]</scope>
    <source>
        <strain evidence="2 3">CCMP332</strain>
    </source>
</reference>
<organism evidence="2 3">
    <name type="scientific">Cyclotella cryptica</name>
    <dbReference type="NCBI Taxonomy" id="29204"/>
    <lineage>
        <taxon>Eukaryota</taxon>
        <taxon>Sar</taxon>
        <taxon>Stramenopiles</taxon>
        <taxon>Ochrophyta</taxon>
        <taxon>Bacillariophyta</taxon>
        <taxon>Coscinodiscophyceae</taxon>
        <taxon>Thalassiosirophycidae</taxon>
        <taxon>Stephanodiscales</taxon>
        <taxon>Stephanodiscaceae</taxon>
        <taxon>Cyclotella</taxon>
    </lineage>
</organism>
<comment type="caution">
    <text evidence="2">The sequence shown here is derived from an EMBL/GenBank/DDBJ whole genome shotgun (WGS) entry which is preliminary data.</text>
</comment>
<feature type="compositionally biased region" description="Basic and acidic residues" evidence="1">
    <location>
        <begin position="180"/>
        <end position="195"/>
    </location>
</feature>
<dbReference type="AlphaFoldDB" id="A0ABD3PC39"/>
<proteinExistence type="predicted"/>
<feature type="region of interest" description="Disordered" evidence="1">
    <location>
        <begin position="290"/>
        <end position="326"/>
    </location>
</feature>
<evidence type="ECO:0000313" key="3">
    <source>
        <dbReference type="Proteomes" id="UP001516023"/>
    </source>
</evidence>
<evidence type="ECO:0000313" key="2">
    <source>
        <dbReference type="EMBL" id="KAL3784711.1"/>
    </source>
</evidence>
<feature type="region of interest" description="Disordered" evidence="1">
    <location>
        <begin position="242"/>
        <end position="273"/>
    </location>
</feature>
<protein>
    <submittedName>
        <fullName evidence="2">Uncharacterized protein</fullName>
    </submittedName>
</protein>
<name>A0ABD3PC39_9STRA</name>
<feature type="compositionally biased region" description="Basic and acidic residues" evidence="1">
    <location>
        <begin position="257"/>
        <end position="273"/>
    </location>
</feature>